<dbReference type="EMBL" id="LCBU01000017">
    <property type="protein sequence ID" value="KKS17813.1"/>
    <property type="molecule type" value="Genomic_DNA"/>
</dbReference>
<accession>A0A0G0ZXH0</accession>
<dbReference type="AlphaFoldDB" id="A0A0G0ZXH0"/>
<sequence length="36" mass="3804">MELGLMQNGGMGKNGGLVLPRDGLVGCWLEKNGMID</sequence>
<protein>
    <submittedName>
        <fullName evidence="1">Uncharacterized protein</fullName>
    </submittedName>
</protein>
<comment type="caution">
    <text evidence="1">The sequence shown here is derived from an EMBL/GenBank/DDBJ whole genome shotgun (WGS) entry which is preliminary data.</text>
</comment>
<dbReference type="Proteomes" id="UP000033969">
    <property type="component" value="Unassembled WGS sequence"/>
</dbReference>
<gene>
    <name evidence="1" type="ORF">UU74_C0017G0001</name>
</gene>
<name>A0A0G0ZXH0_9BACT</name>
<organism evidence="1 2">
    <name type="scientific">Candidatus Woesebacteria bacterium GW2011_GWA1_41_7</name>
    <dbReference type="NCBI Taxonomy" id="1618556"/>
    <lineage>
        <taxon>Bacteria</taxon>
        <taxon>Candidatus Woeseibacteriota</taxon>
    </lineage>
</organism>
<feature type="non-terminal residue" evidence="1">
    <location>
        <position position="36"/>
    </location>
</feature>
<proteinExistence type="predicted"/>
<evidence type="ECO:0000313" key="1">
    <source>
        <dbReference type="EMBL" id="KKS17813.1"/>
    </source>
</evidence>
<evidence type="ECO:0000313" key="2">
    <source>
        <dbReference type="Proteomes" id="UP000033969"/>
    </source>
</evidence>
<reference evidence="1 2" key="1">
    <citation type="journal article" date="2015" name="Nature">
        <title>rRNA introns, odd ribosomes, and small enigmatic genomes across a large radiation of phyla.</title>
        <authorList>
            <person name="Brown C.T."/>
            <person name="Hug L.A."/>
            <person name="Thomas B.C."/>
            <person name="Sharon I."/>
            <person name="Castelle C.J."/>
            <person name="Singh A."/>
            <person name="Wilkins M.J."/>
            <person name="Williams K.H."/>
            <person name="Banfield J.F."/>
        </authorList>
    </citation>
    <scope>NUCLEOTIDE SEQUENCE [LARGE SCALE GENOMIC DNA]</scope>
</reference>